<keyword evidence="3" id="KW-0238">DNA-binding</keyword>
<keyword evidence="6" id="KW-0175">Coiled coil</keyword>
<dbReference type="Gene3D" id="3.30.890.10">
    <property type="entry name" value="Methyl-cpg-binding Protein 2, Chain A"/>
    <property type="match status" value="1"/>
</dbReference>
<feature type="domain" description="MBD" evidence="8">
    <location>
        <begin position="260"/>
        <end position="328"/>
    </location>
</feature>
<proteinExistence type="predicted"/>
<dbReference type="Pfam" id="PF16564">
    <property type="entry name" value="MBDa"/>
    <property type="match status" value="1"/>
</dbReference>
<dbReference type="PANTHER" id="PTHR12396">
    <property type="entry name" value="METHYL-CPG BINDING PROTEIN, MBD"/>
    <property type="match status" value="1"/>
</dbReference>
<comment type="subcellular location">
    <subcellularLocation>
        <location evidence="1">Nucleus</location>
    </subcellularLocation>
</comment>
<keyword evidence="2" id="KW-0805">Transcription regulation</keyword>
<dbReference type="Pfam" id="PF14048">
    <property type="entry name" value="MBD_C"/>
    <property type="match status" value="1"/>
</dbReference>
<dbReference type="PANTHER" id="PTHR12396:SF0">
    <property type="entry name" value="METHYL-CPG BINDING DOMAIN PROTEIN-LIKE, ISOFORM C"/>
    <property type="match status" value="1"/>
</dbReference>
<feature type="compositionally biased region" description="Basic and acidic residues" evidence="7">
    <location>
        <begin position="41"/>
        <end position="115"/>
    </location>
</feature>
<evidence type="ECO:0000313" key="9">
    <source>
        <dbReference type="EMBL" id="CAL8101292.1"/>
    </source>
</evidence>
<dbReference type="InterPro" id="IPR025884">
    <property type="entry name" value="MeCpG-bd_2/3_C_dom"/>
</dbReference>
<evidence type="ECO:0000256" key="4">
    <source>
        <dbReference type="ARBA" id="ARBA00023163"/>
    </source>
</evidence>
<evidence type="ECO:0000256" key="1">
    <source>
        <dbReference type="ARBA" id="ARBA00004123"/>
    </source>
</evidence>
<evidence type="ECO:0000256" key="5">
    <source>
        <dbReference type="ARBA" id="ARBA00023242"/>
    </source>
</evidence>
<organism evidence="9 10">
    <name type="scientific">Orchesella dallaii</name>
    <dbReference type="NCBI Taxonomy" id="48710"/>
    <lineage>
        <taxon>Eukaryota</taxon>
        <taxon>Metazoa</taxon>
        <taxon>Ecdysozoa</taxon>
        <taxon>Arthropoda</taxon>
        <taxon>Hexapoda</taxon>
        <taxon>Collembola</taxon>
        <taxon>Entomobryomorpha</taxon>
        <taxon>Entomobryoidea</taxon>
        <taxon>Orchesellidae</taxon>
        <taxon>Orchesellinae</taxon>
        <taxon>Orchesella</taxon>
    </lineage>
</organism>
<dbReference type="InterPro" id="IPR001739">
    <property type="entry name" value="Methyl_CpG_DNA-bd"/>
</dbReference>
<dbReference type="SUPFAM" id="SSF54171">
    <property type="entry name" value="DNA-binding domain"/>
    <property type="match status" value="1"/>
</dbReference>
<dbReference type="InterPro" id="IPR032343">
    <property type="entry name" value="MBD2/MBD3_p55-bd"/>
</dbReference>
<dbReference type="Pfam" id="PF01429">
    <property type="entry name" value="MBD"/>
    <property type="match status" value="1"/>
</dbReference>
<dbReference type="SMART" id="SM00391">
    <property type="entry name" value="MBD"/>
    <property type="match status" value="1"/>
</dbReference>
<feature type="compositionally biased region" description="Basic and acidic residues" evidence="7">
    <location>
        <begin position="1"/>
        <end position="12"/>
    </location>
</feature>
<feature type="coiled-coil region" evidence="6">
    <location>
        <begin position="220"/>
        <end position="254"/>
    </location>
</feature>
<evidence type="ECO:0000256" key="3">
    <source>
        <dbReference type="ARBA" id="ARBA00023125"/>
    </source>
</evidence>
<accession>A0ABP1QLV2</accession>
<keyword evidence="5" id="KW-0539">Nucleus</keyword>
<sequence>MLEERRVMLDPHQHHHLLQQHHQQQQQLLHHQSQSQHHRGERSDHRGDRSEHRSDRGEHRGGGDRGEHRGDRGEHRGDRGEHRADRGEHRDRSEHRDRGDRSEHRGDRGERVEHRADHRGERIDYRVDHRERERDLILRGRDRGGDIIRERDSLREREREIRDRETLTLRERDREIRESLRVDRDREILREARERERVDRGDRDSRGEREPQQLDILRERHQLHQQQQQQQQQIQQLQQQQEQVQLKQELHLQKGQGHEERKQFDCGSALPKGWVREEIVRKSGLSAGKIDVCYYSPNGKKFWSKPQLSRFLGDSVDLSTFDFQTGKINNLLLRKNKKHRSHIDYTRGMRSDASLMPPIRQTASIFKQPVTVHKTQKLSTVKVDFKHGHQEKPKQLFWEKRLEGLRACDPSGIALDALELPKGVEPVGPNIHTDTVLQSVATALHVNGQPITGQTMPRPNLETNPGVFINPDQPLIQAVNVRDDDIRTQEERVLAARKKLEDALKAYDLS</sequence>
<name>A0ABP1QLV2_9HEXA</name>
<dbReference type="PROSITE" id="PS50982">
    <property type="entry name" value="MBD"/>
    <property type="match status" value="1"/>
</dbReference>
<evidence type="ECO:0000259" key="8">
    <source>
        <dbReference type="PROSITE" id="PS50982"/>
    </source>
</evidence>
<dbReference type="EMBL" id="CAXLJM020000033">
    <property type="protein sequence ID" value="CAL8101292.1"/>
    <property type="molecule type" value="Genomic_DNA"/>
</dbReference>
<reference evidence="9 10" key="1">
    <citation type="submission" date="2024-08" db="EMBL/GenBank/DDBJ databases">
        <authorList>
            <person name="Cucini C."/>
            <person name="Frati F."/>
        </authorList>
    </citation>
    <scope>NUCLEOTIDE SEQUENCE [LARGE SCALE GENOMIC DNA]</scope>
</reference>
<gene>
    <name evidence="9" type="ORF">ODALV1_LOCUS10795</name>
</gene>
<dbReference type="Proteomes" id="UP001642540">
    <property type="component" value="Unassembled WGS sequence"/>
</dbReference>
<dbReference type="CDD" id="cd01396">
    <property type="entry name" value="MeCP2_MBD"/>
    <property type="match status" value="1"/>
</dbReference>
<evidence type="ECO:0000313" key="10">
    <source>
        <dbReference type="Proteomes" id="UP001642540"/>
    </source>
</evidence>
<dbReference type="InterPro" id="IPR016177">
    <property type="entry name" value="DNA-bd_dom_sf"/>
</dbReference>
<evidence type="ECO:0000256" key="7">
    <source>
        <dbReference type="SAM" id="MobiDB-lite"/>
    </source>
</evidence>
<evidence type="ECO:0000256" key="2">
    <source>
        <dbReference type="ARBA" id="ARBA00023015"/>
    </source>
</evidence>
<protein>
    <recommendedName>
        <fullName evidence="8">MBD domain-containing protein</fullName>
    </recommendedName>
</protein>
<keyword evidence="4" id="KW-0804">Transcription</keyword>
<feature type="compositionally biased region" description="Low complexity" evidence="7">
    <location>
        <begin position="20"/>
        <end position="35"/>
    </location>
</feature>
<comment type="caution">
    <text evidence="9">The sequence shown here is derived from an EMBL/GenBank/DDBJ whole genome shotgun (WGS) entry which is preliminary data.</text>
</comment>
<keyword evidence="10" id="KW-1185">Reference proteome</keyword>
<feature type="region of interest" description="Disordered" evidence="7">
    <location>
        <begin position="1"/>
        <end position="115"/>
    </location>
</feature>
<evidence type="ECO:0000256" key="6">
    <source>
        <dbReference type="SAM" id="Coils"/>
    </source>
</evidence>